<organism evidence="1 2">
    <name type="scientific">Nocardia farcinica</name>
    <dbReference type="NCBI Taxonomy" id="37329"/>
    <lineage>
        <taxon>Bacteria</taxon>
        <taxon>Bacillati</taxon>
        <taxon>Actinomycetota</taxon>
        <taxon>Actinomycetes</taxon>
        <taxon>Mycobacteriales</taxon>
        <taxon>Nocardiaceae</taxon>
        <taxon>Nocardia</taxon>
    </lineage>
</organism>
<dbReference type="Proteomes" id="UP000057820">
    <property type="component" value="Plasmid 2"/>
</dbReference>
<proteinExistence type="predicted"/>
<reference evidence="2" key="1">
    <citation type="submission" date="2015-03" db="EMBL/GenBank/DDBJ databases">
        <authorList>
            <consortium name="Pathogen Informatics"/>
        </authorList>
    </citation>
    <scope>NUCLEOTIDE SEQUENCE [LARGE SCALE GENOMIC DNA]</scope>
    <source>
        <strain evidence="2">NCTC11134</strain>
        <plasmid evidence="2">2</plasmid>
    </source>
</reference>
<evidence type="ECO:0000313" key="1">
    <source>
        <dbReference type="EMBL" id="CRY84311.1"/>
    </source>
</evidence>
<protein>
    <recommendedName>
        <fullName evidence="3">Phage protein</fullName>
    </recommendedName>
</protein>
<sequence length="95" mass="10812">MTTIYLLEYLGDEDLGGRSYPVASFSTVEKAQAYVAKRTRRDDLIWNTMGFGQDNTLYTHIETPSPDIDDDDYYAVDGYYITTHTLDPEPGDDDD</sequence>
<accession>A0A0H5PPE0</accession>
<dbReference type="KEGG" id="nfr:ERS450000_05965"/>
<dbReference type="RefSeq" id="WP_060594962.1">
    <property type="nucleotide sequence ID" value="NZ_CP031418.1"/>
</dbReference>
<dbReference type="EMBL" id="LN868939">
    <property type="protein sequence ID" value="CRY84311.1"/>
    <property type="molecule type" value="Genomic_DNA"/>
</dbReference>
<dbReference type="AlphaFoldDB" id="A0A0H5PPE0"/>
<name>A0A0H5PPE0_NOCFR</name>
<keyword evidence="1" id="KW-0614">Plasmid</keyword>
<evidence type="ECO:0008006" key="3">
    <source>
        <dbReference type="Google" id="ProtNLM"/>
    </source>
</evidence>
<gene>
    <name evidence="1" type="ORF">ERS450000_05965</name>
</gene>
<evidence type="ECO:0000313" key="2">
    <source>
        <dbReference type="Proteomes" id="UP000057820"/>
    </source>
</evidence>
<geneLocation type="plasmid" evidence="1">
    <name>2</name>
</geneLocation>